<evidence type="ECO:0000313" key="1">
    <source>
        <dbReference type="EMBL" id="GIE12077.1"/>
    </source>
</evidence>
<sequence>MGSGSAGSGSLDQRGLGAAGAGIEKVGVRSEHRPDGSLRIITARSDLTGQRELRWAADAGRPIGDLRCTQNLHFNDDARPSRQPNLLLCWRTSATRSVVTLMVDHGGHPSVADSAGVIAREWAALS</sequence>
<dbReference type="RefSeq" id="WP_203818577.1">
    <property type="nucleotide sequence ID" value="NZ_BAAABP010000013.1"/>
</dbReference>
<dbReference type="EMBL" id="BOMM01000036">
    <property type="protein sequence ID" value="GIE12077.1"/>
    <property type="molecule type" value="Genomic_DNA"/>
</dbReference>
<reference evidence="1" key="1">
    <citation type="submission" date="2021-01" db="EMBL/GenBank/DDBJ databases">
        <title>Whole genome shotgun sequence of Actinoplanes ferrugineus NBRC 15555.</title>
        <authorList>
            <person name="Komaki H."/>
            <person name="Tamura T."/>
        </authorList>
    </citation>
    <scope>NUCLEOTIDE SEQUENCE</scope>
    <source>
        <strain evidence="1">NBRC 15555</strain>
    </source>
</reference>
<organism evidence="1 2">
    <name type="scientific">Paractinoplanes ferrugineus</name>
    <dbReference type="NCBI Taxonomy" id="113564"/>
    <lineage>
        <taxon>Bacteria</taxon>
        <taxon>Bacillati</taxon>
        <taxon>Actinomycetota</taxon>
        <taxon>Actinomycetes</taxon>
        <taxon>Micromonosporales</taxon>
        <taxon>Micromonosporaceae</taxon>
        <taxon>Paractinoplanes</taxon>
    </lineage>
</organism>
<dbReference type="Proteomes" id="UP000598174">
    <property type="component" value="Unassembled WGS sequence"/>
</dbReference>
<comment type="caution">
    <text evidence="1">The sequence shown here is derived from an EMBL/GenBank/DDBJ whole genome shotgun (WGS) entry which is preliminary data.</text>
</comment>
<name>A0A919MLC4_9ACTN</name>
<gene>
    <name evidence="1" type="ORF">Afe05nite_39170</name>
</gene>
<accession>A0A919MLC4</accession>
<protein>
    <submittedName>
        <fullName evidence="1">Uncharacterized protein</fullName>
    </submittedName>
</protein>
<evidence type="ECO:0000313" key="2">
    <source>
        <dbReference type="Proteomes" id="UP000598174"/>
    </source>
</evidence>
<proteinExistence type="predicted"/>
<dbReference type="AlphaFoldDB" id="A0A919MLC4"/>
<keyword evidence="2" id="KW-1185">Reference proteome</keyword>